<evidence type="ECO:0000313" key="2">
    <source>
        <dbReference type="EMBL" id="PXX23428.1"/>
    </source>
</evidence>
<feature type="domain" description="YARHG" evidence="1">
    <location>
        <begin position="32"/>
        <end position="133"/>
    </location>
</feature>
<dbReference type="InterPro" id="IPR025582">
    <property type="entry name" value="YARHG_dom"/>
</dbReference>
<sequence>MKRIFLLIALMAFGITLYADDKPKRVILPGKGKLDIERFNKEINLKTDLSKLSLAELRVLKNAFKAREGYIFKEGDLRAIYQQTTWYDSLMWNRSDNENETLDIDNTNEWGQRQPKLTKEEQAFLKKIKEQENKILANKNKLAKGQVVNLDLLINPFQLENFDPRLHAAISRQGFAIVPDQLQQLFHVYEKNDYSNFPSFVTTDLYLQLFHFYFDNILRDTEEKKLDSLVTIFTRGMFNRMTQLATTPSTGKQTKEAAAFCQAYFAVAIALSTGKTPAGVSAAYKQQVATEIKQVNASEDTYSSFLGYNNVKYPYSLYRPRGHYTRSARIKRYFRTMMWLQSVPFGTDKPEQLKRALLVAHIVGTDPQMKRAYNALFEPITFLFGEPDNITIMQVFEQMQGASPEKIFNNQQLLNTIAKRINEVGDKQTRIRPKFENTSHNKINLMPQRYMPDAEVLNEMIDAKNNVTKRDAPSGLDVFAAMGCPAAERILLQEQQEDKRWEGFVPTLQAMKQRMKEINWNTTVANKWVQALNEMNKPVPNAPYFMLTPQWEKKNLNAALASWAELKHDAILYAKQPMGAECGDGGPPEPIVKGYVEPNIQFWKKAIELVSQLESVYKRYKLNTPMMNATTARVKEMAEFLLQISEKELSSNPILSDEDYNYIEIIGSEVENISLDLAKGDKPFLDGWDNIQGPDKSVALIADVYTANALNNPNHSILYAGTGPAFVIYVAVPVGNELYLMRGAVLSYRELKQSINQQRLTDEEWQEKLKAKPYLGVPKWMDEITVPLDNMPLDNEEIFYSSGC</sequence>
<dbReference type="Proteomes" id="UP000248314">
    <property type="component" value="Unassembled WGS sequence"/>
</dbReference>
<dbReference type="InterPro" id="IPR038434">
    <property type="entry name" value="YARHG_sf"/>
</dbReference>
<dbReference type="RefSeq" id="WP_025815374.1">
    <property type="nucleotide sequence ID" value="NZ_BAIZ01000004.1"/>
</dbReference>
<dbReference type="InterPro" id="IPR022601">
    <property type="entry name" value="DUF3160"/>
</dbReference>
<dbReference type="SMART" id="SM01325">
    <property type="entry name" value="DUF3160"/>
    <property type="match status" value="1"/>
</dbReference>
<dbReference type="Pfam" id="PF13308">
    <property type="entry name" value="YARHG"/>
    <property type="match status" value="1"/>
</dbReference>
<organism evidence="2 3">
    <name type="scientific">Hoylesella shahii DSM 15611 = JCM 12083</name>
    <dbReference type="NCBI Taxonomy" id="1122991"/>
    <lineage>
        <taxon>Bacteria</taxon>
        <taxon>Pseudomonadati</taxon>
        <taxon>Bacteroidota</taxon>
        <taxon>Bacteroidia</taxon>
        <taxon>Bacteroidales</taxon>
        <taxon>Prevotellaceae</taxon>
        <taxon>Hoylesella</taxon>
    </lineage>
</organism>
<name>A0A318HY82_9BACT</name>
<dbReference type="STRING" id="1122991.GCA_000613445_02810"/>
<dbReference type="AlphaFoldDB" id="A0A318HY82"/>
<dbReference type="EMBL" id="QJJX01000006">
    <property type="protein sequence ID" value="PXX23428.1"/>
    <property type="molecule type" value="Genomic_DNA"/>
</dbReference>
<keyword evidence="3" id="KW-1185">Reference proteome</keyword>
<reference evidence="2 3" key="1">
    <citation type="submission" date="2018-05" db="EMBL/GenBank/DDBJ databases">
        <title>Genomic Encyclopedia of Type Strains, Phase I: the one thousand microbial genomes (KMG-I) project.</title>
        <authorList>
            <person name="Kyrpides N."/>
        </authorList>
    </citation>
    <scope>NUCLEOTIDE SEQUENCE [LARGE SCALE GENOMIC DNA]</scope>
    <source>
        <strain evidence="2 3">DSM 15611</strain>
    </source>
</reference>
<accession>A0A318HY82</accession>
<dbReference type="Pfam" id="PF11369">
    <property type="entry name" value="DUF3160"/>
    <property type="match status" value="1"/>
</dbReference>
<dbReference type="Gene3D" id="1.20.58.1690">
    <property type="match status" value="1"/>
</dbReference>
<evidence type="ECO:0000313" key="3">
    <source>
        <dbReference type="Proteomes" id="UP000248314"/>
    </source>
</evidence>
<gene>
    <name evidence="2" type="ORF">EJ73_00778</name>
</gene>
<dbReference type="OrthoDB" id="353549at2"/>
<dbReference type="SMART" id="SM01324">
    <property type="entry name" value="YARHG"/>
    <property type="match status" value="1"/>
</dbReference>
<comment type="caution">
    <text evidence="2">The sequence shown here is derived from an EMBL/GenBank/DDBJ whole genome shotgun (WGS) entry which is preliminary data.</text>
</comment>
<protein>
    <submittedName>
        <fullName evidence="2">YARHG domain-containing protein</fullName>
    </submittedName>
</protein>
<evidence type="ECO:0000259" key="1">
    <source>
        <dbReference type="SMART" id="SM01324"/>
    </source>
</evidence>
<proteinExistence type="predicted"/>